<proteinExistence type="predicted"/>
<dbReference type="OMA" id="EEKWDKC"/>
<dbReference type="Proteomes" id="UP000078387">
    <property type="component" value="Unassembled WGS sequence"/>
</dbReference>
<dbReference type="AlphaFoldDB" id="A0A5K1V9T1"/>
<organism evidence="1 2">
    <name type="scientific">Entamoeba histolytica</name>
    <dbReference type="NCBI Taxonomy" id="5759"/>
    <lineage>
        <taxon>Eukaryota</taxon>
        <taxon>Amoebozoa</taxon>
        <taxon>Evosea</taxon>
        <taxon>Archamoebae</taxon>
        <taxon>Mastigamoebida</taxon>
        <taxon>Entamoebidae</taxon>
        <taxon>Entamoeba</taxon>
    </lineage>
</organism>
<name>A0A5K1V9T1_ENTHI</name>
<dbReference type="VEuPathDB" id="AmoebaDB:EHI_037150"/>
<sequence length="284" mass="33037">MNGLTRDEIEERAKRSFSCGGNTFNDIYSCRGGYHQFNETVDELIKHDSTEICKLHTTKEVLVSLIKNVLLKTELIEAVDISKKEEKSDEQIISFKEYKLVFDGKEWINQGLVKYCQPQKLIIRRKEEKGYQYSLFYNPSLIESPLNTRWNCEYKIINETTGLSMTIGGNASVGVIQFIENFGYFEGKKGENKYRIEPSFVLAILCGIVSEQTIETYTEYVNIKSSSLKQTISTLYSRLKLTQDFSEANWINKQITKSELLLKQNEEKWDTCTKQLKNYLIYDY</sequence>
<dbReference type="VEuPathDB" id="AmoebaDB:EHI5A_090820"/>
<accession>A0A5K1V9T1</accession>
<evidence type="ECO:0000313" key="1">
    <source>
        <dbReference type="EMBL" id="GAT97555.1"/>
    </source>
</evidence>
<dbReference type="VEuPathDB" id="AmoebaDB:EHI7A_057420"/>
<dbReference type="VEuPathDB" id="AmoebaDB:KM1_111130"/>
<dbReference type="EMBL" id="BDEQ01000001">
    <property type="protein sequence ID" value="GAT97555.1"/>
    <property type="molecule type" value="Genomic_DNA"/>
</dbReference>
<reference evidence="1 2" key="1">
    <citation type="submission" date="2016-05" db="EMBL/GenBank/DDBJ databases">
        <title>First whole genome sequencing of Entamoeba histolytica HM1:IMSS-clone-6.</title>
        <authorList>
            <person name="Mukherjee Avik.K."/>
            <person name="Izumyama S."/>
            <person name="Nakada-Tsukui K."/>
            <person name="Nozaki T."/>
        </authorList>
    </citation>
    <scope>NUCLEOTIDE SEQUENCE [LARGE SCALE GENOMIC DNA]</scope>
    <source>
        <strain evidence="1 2">HM1:IMSS clone 6</strain>
    </source>
</reference>
<protein>
    <submittedName>
        <fullName evidence="1">Uncharacterized protein</fullName>
    </submittedName>
</protein>
<evidence type="ECO:0000313" key="2">
    <source>
        <dbReference type="Proteomes" id="UP000078387"/>
    </source>
</evidence>
<gene>
    <name evidence="1" type="ORF">CL6EHI_037150</name>
</gene>
<comment type="caution">
    <text evidence="1">The sequence shown here is derived from an EMBL/GenBank/DDBJ whole genome shotgun (WGS) entry which is preliminary data.</text>
</comment>